<evidence type="ECO:0000256" key="1">
    <source>
        <dbReference type="SAM" id="SignalP"/>
    </source>
</evidence>
<dbReference type="Proteomes" id="UP000277007">
    <property type="component" value="Unassembled WGS sequence"/>
</dbReference>
<reference evidence="2 3" key="1">
    <citation type="submission" date="2018-12" db="EMBL/GenBank/DDBJ databases">
        <authorList>
            <person name="Yang Y."/>
        </authorList>
    </citation>
    <scope>NUCLEOTIDE SEQUENCE [LARGE SCALE GENOMIC DNA]</scope>
    <source>
        <strain evidence="2 3">L-25-5w-1</strain>
    </source>
</reference>
<proteinExistence type="predicted"/>
<evidence type="ECO:0008006" key="4">
    <source>
        <dbReference type="Google" id="ProtNLM"/>
    </source>
</evidence>
<accession>A0A3S0IF77</accession>
<keyword evidence="1" id="KW-0732">Signal</keyword>
<gene>
    <name evidence="2" type="ORF">EJ903_11785</name>
</gene>
<feature type="signal peptide" evidence="1">
    <location>
        <begin position="1"/>
        <end position="19"/>
    </location>
</feature>
<keyword evidence="3" id="KW-1185">Reference proteome</keyword>
<comment type="caution">
    <text evidence="2">The sequence shown here is derived from an EMBL/GenBank/DDBJ whole genome shotgun (WGS) entry which is preliminary data.</text>
</comment>
<feature type="chain" id="PRO_5018674663" description="Secreted protein" evidence="1">
    <location>
        <begin position="20"/>
        <end position="149"/>
    </location>
</feature>
<sequence>MGAAALAMGAVLTVGSANAADEPRLTAALGDEVLKLIDIAPKGTKVLVNDAMVLEDRDSALVSFVNAYTLDGRWLLLLKAESDAKDCPARFRVLELSSPKPRVSPPFGSCSDAAEVATDGGVMTVTMPVPASKDIAAWTYRDGRIARTR</sequence>
<evidence type="ECO:0000313" key="3">
    <source>
        <dbReference type="Proteomes" id="UP000277007"/>
    </source>
</evidence>
<name>A0A3S0IF77_9PROT</name>
<dbReference type="OrthoDB" id="7305467at2"/>
<dbReference type="AlphaFoldDB" id="A0A3S0IF77"/>
<evidence type="ECO:0000313" key="2">
    <source>
        <dbReference type="EMBL" id="RTR20281.1"/>
    </source>
</evidence>
<protein>
    <recommendedName>
        <fullName evidence="4">Secreted protein</fullName>
    </recommendedName>
</protein>
<organism evidence="2 3">
    <name type="scientific">Azospirillum griseum</name>
    <dbReference type="NCBI Taxonomy" id="2496639"/>
    <lineage>
        <taxon>Bacteria</taxon>
        <taxon>Pseudomonadati</taxon>
        <taxon>Pseudomonadota</taxon>
        <taxon>Alphaproteobacteria</taxon>
        <taxon>Rhodospirillales</taxon>
        <taxon>Azospirillaceae</taxon>
        <taxon>Azospirillum</taxon>
    </lineage>
</organism>
<dbReference type="EMBL" id="RXMA01000009">
    <property type="protein sequence ID" value="RTR20281.1"/>
    <property type="molecule type" value="Genomic_DNA"/>
</dbReference>